<name>A0A4Q4SWQ5_9PEZI</name>
<keyword evidence="1" id="KW-0812">Transmembrane</keyword>
<feature type="transmembrane region" description="Helical" evidence="1">
    <location>
        <begin position="160"/>
        <end position="179"/>
    </location>
</feature>
<dbReference type="Gene3D" id="1.20.58.340">
    <property type="entry name" value="Magnesium transport protein CorA, transmembrane region"/>
    <property type="match status" value="1"/>
</dbReference>
<dbReference type="STRING" id="155417.A0A4Q4SWQ5"/>
<dbReference type="EMBL" id="QJNU01000928">
    <property type="protein sequence ID" value="RYO82734.1"/>
    <property type="molecule type" value="Genomic_DNA"/>
</dbReference>
<evidence type="ECO:0000256" key="1">
    <source>
        <dbReference type="SAM" id="Phobius"/>
    </source>
</evidence>
<feature type="transmembrane region" description="Helical" evidence="1">
    <location>
        <begin position="191"/>
        <end position="212"/>
    </location>
</feature>
<reference evidence="2 3" key="1">
    <citation type="submission" date="2018-06" db="EMBL/GenBank/DDBJ databases">
        <title>Complete Genomes of Monosporascus.</title>
        <authorList>
            <person name="Robinson A.J."/>
            <person name="Natvig D.O."/>
        </authorList>
    </citation>
    <scope>NUCLEOTIDE SEQUENCE [LARGE SCALE GENOMIC DNA]</scope>
    <source>
        <strain evidence="2 3">CBS 110550</strain>
    </source>
</reference>
<sequence>MLEKHRECVYTPVLLAYSICLGLNIFWEKNLHPGELSYVRNVERSTGYDPDSLGLRRHYDIDELTTWIQGVGSSLNSMANHLRHLRIVESLLEHVEVNPVCLDSLPPGTHRRVEEDMSQLIAGIPPIKNRIHATREYLRYLEKRAERLSSTRDSSSMKTVAIMTMAFLPATFFAALLAIPSFDWGPARERFWVYWALTIPTTVLVLVVWGLLINRRRIAERLTIGKKSEQDSRCGSLAP</sequence>
<keyword evidence="1" id="KW-1133">Transmembrane helix</keyword>
<keyword evidence="3" id="KW-1185">Reference proteome</keyword>
<protein>
    <submittedName>
        <fullName evidence="2">Uncharacterized protein</fullName>
    </submittedName>
</protein>
<evidence type="ECO:0000313" key="3">
    <source>
        <dbReference type="Proteomes" id="UP000293360"/>
    </source>
</evidence>
<keyword evidence="1" id="KW-0472">Membrane</keyword>
<comment type="caution">
    <text evidence="2">The sequence shown here is derived from an EMBL/GenBank/DDBJ whole genome shotgun (WGS) entry which is preliminary data.</text>
</comment>
<proteinExistence type="predicted"/>
<gene>
    <name evidence="2" type="ORF">DL764_009567</name>
</gene>
<dbReference type="Proteomes" id="UP000293360">
    <property type="component" value="Unassembled WGS sequence"/>
</dbReference>
<accession>A0A4Q4SWQ5</accession>
<dbReference type="AlphaFoldDB" id="A0A4Q4SWQ5"/>
<evidence type="ECO:0000313" key="2">
    <source>
        <dbReference type="EMBL" id="RYO82734.1"/>
    </source>
</evidence>
<organism evidence="2 3">
    <name type="scientific">Monosporascus ibericus</name>
    <dbReference type="NCBI Taxonomy" id="155417"/>
    <lineage>
        <taxon>Eukaryota</taxon>
        <taxon>Fungi</taxon>
        <taxon>Dikarya</taxon>
        <taxon>Ascomycota</taxon>
        <taxon>Pezizomycotina</taxon>
        <taxon>Sordariomycetes</taxon>
        <taxon>Xylariomycetidae</taxon>
        <taxon>Xylariales</taxon>
        <taxon>Xylariales incertae sedis</taxon>
        <taxon>Monosporascus</taxon>
    </lineage>
</organism>
<dbReference type="OrthoDB" id="3561681at2759"/>